<dbReference type="EMBL" id="AP012492">
    <property type="protein sequence ID" value="BAM33457.1"/>
    <property type="molecule type" value="Genomic_DNA"/>
</dbReference>
<dbReference type="Pfam" id="PF10615">
    <property type="entry name" value="DUF2470"/>
    <property type="match status" value="1"/>
</dbReference>
<reference evidence="2 3" key="1">
    <citation type="journal article" date="2012" name="J. Bacteriol.">
        <title>Complete Genome Sequence of Helicobacter cinaedi Type Strain ATCC BAA-847.</title>
        <authorList>
            <person name="Miyoshi-Akiyama T."/>
            <person name="Takeshita N."/>
            <person name="Ohmagari N."/>
            <person name="Kirikae T."/>
        </authorList>
    </citation>
    <scope>NUCLEOTIDE SEQUENCE [LARGE SCALE GENOMIC DNA]</scope>
    <source>
        <strain evidence="2 3">ATCC BAA-847</strain>
    </source>
</reference>
<sequence length="86" mass="9919">MSFESILAHMNEHHQSELIALCKKYGNPQVEVQNAKLVGVDFVGLDIVYNENLSLRVEFHKRQMKRALKILLFPCVRRLKPPMSAV</sequence>
<evidence type="ECO:0000313" key="2">
    <source>
        <dbReference type="EMBL" id="BAM33457.1"/>
    </source>
</evidence>
<dbReference type="SUPFAM" id="SSF50475">
    <property type="entry name" value="FMN-binding split barrel"/>
    <property type="match status" value="1"/>
</dbReference>
<dbReference type="KEGG" id="hcb:HCBAA847_2242"/>
<dbReference type="Proteomes" id="UP000006036">
    <property type="component" value="Chromosome 1"/>
</dbReference>
<dbReference type="AlphaFoldDB" id="A0AAI8MQZ9"/>
<protein>
    <recommendedName>
        <fullName evidence="1">DUF2470 domain-containing protein</fullName>
    </recommendedName>
</protein>
<organism evidence="2 3">
    <name type="scientific">Helicobacter cinaedi CCUG 18818 = ATCC BAA-847</name>
    <dbReference type="NCBI Taxonomy" id="537971"/>
    <lineage>
        <taxon>Bacteria</taxon>
        <taxon>Pseudomonadati</taxon>
        <taxon>Campylobacterota</taxon>
        <taxon>Epsilonproteobacteria</taxon>
        <taxon>Campylobacterales</taxon>
        <taxon>Helicobacteraceae</taxon>
        <taxon>Helicobacter</taxon>
    </lineage>
</organism>
<feature type="domain" description="DUF2470" evidence="1">
    <location>
        <begin position="5"/>
        <end position="62"/>
    </location>
</feature>
<name>A0AAI8MQZ9_9HELI</name>
<accession>A0AAI8MQZ9</accession>
<dbReference type="Gene3D" id="3.20.180.10">
    <property type="entry name" value="PNP-oxidase-like"/>
    <property type="match status" value="1"/>
</dbReference>
<gene>
    <name evidence="2" type="ORF">HCBAA847_2242</name>
</gene>
<proteinExistence type="predicted"/>
<evidence type="ECO:0000313" key="3">
    <source>
        <dbReference type="Proteomes" id="UP000006036"/>
    </source>
</evidence>
<dbReference type="InterPro" id="IPR037119">
    <property type="entry name" value="Haem_oxidase_HugZ-like_sf"/>
</dbReference>
<evidence type="ECO:0000259" key="1">
    <source>
        <dbReference type="Pfam" id="PF10615"/>
    </source>
</evidence>
<dbReference type="InterPro" id="IPR019595">
    <property type="entry name" value="DUF2470"/>
</dbReference>